<sequence length="312" mass="33478">MTRFRHVLLACTALFAAPAAAQTTPPVAAPAPATSTPATPAAVTDVDPALWVVRDEDTTIYLFGTVHLLKPGLGWFDEAVKDAFDASDTLVVEMIEPNPQEMQALVGRTAMAAPGKGLSTHLTPEQQTKLGAALQSVGAPPTAMEPFEPWFASTVIALMPLPALGYDPSKGVDNELQAAARAASKRVEALETAEQQIGFFDSLPLPVQTRILVKTVDEFDDVGPTIDRMVREWGAGDPDALAATMNEQMLEVPEAARALLTDRNARWADWIDARMERPGTVFMAVGAGHLAGEGSVQQQLRRHDLTATREAY</sequence>
<dbReference type="CDD" id="cd14789">
    <property type="entry name" value="Tiki"/>
    <property type="match status" value="1"/>
</dbReference>
<dbReference type="Proteomes" id="UP000734218">
    <property type="component" value="Unassembled WGS sequence"/>
</dbReference>
<keyword evidence="3" id="KW-1185">Reference proteome</keyword>
<proteinExistence type="predicted"/>
<dbReference type="InterPro" id="IPR002816">
    <property type="entry name" value="TraB/PrgY/GumN_fam"/>
</dbReference>
<keyword evidence="1" id="KW-0732">Signal</keyword>
<dbReference type="EMBL" id="JAATJE010000001">
    <property type="protein sequence ID" value="NJC33620.1"/>
    <property type="molecule type" value="Genomic_DNA"/>
</dbReference>
<name>A0ABX0XLM8_9SPHN</name>
<protein>
    <recommendedName>
        <fullName evidence="4">TraB/GumN family protein</fullName>
    </recommendedName>
</protein>
<feature type="chain" id="PRO_5046246314" description="TraB/GumN family protein" evidence="1">
    <location>
        <begin position="22"/>
        <end position="312"/>
    </location>
</feature>
<gene>
    <name evidence="2" type="ORF">GGR88_001094</name>
</gene>
<comment type="caution">
    <text evidence="2">The sequence shown here is derived from an EMBL/GenBank/DDBJ whole genome shotgun (WGS) entry which is preliminary data.</text>
</comment>
<dbReference type="InterPro" id="IPR047111">
    <property type="entry name" value="YbaP-like"/>
</dbReference>
<evidence type="ECO:0000256" key="1">
    <source>
        <dbReference type="SAM" id="SignalP"/>
    </source>
</evidence>
<evidence type="ECO:0000313" key="2">
    <source>
        <dbReference type="EMBL" id="NJC33620.1"/>
    </source>
</evidence>
<dbReference type="RefSeq" id="WP_167953584.1">
    <property type="nucleotide sequence ID" value="NZ_JAATJE010000001.1"/>
</dbReference>
<dbReference type="Pfam" id="PF01963">
    <property type="entry name" value="TraB_PrgY_gumN"/>
    <property type="match status" value="1"/>
</dbReference>
<dbReference type="PANTHER" id="PTHR40590:SF1">
    <property type="entry name" value="CYTOPLASMIC PROTEIN"/>
    <property type="match status" value="1"/>
</dbReference>
<evidence type="ECO:0008006" key="4">
    <source>
        <dbReference type="Google" id="ProtNLM"/>
    </source>
</evidence>
<organism evidence="2 3">
    <name type="scientific">Sphingomonas jejuensis</name>
    <dbReference type="NCBI Taxonomy" id="904715"/>
    <lineage>
        <taxon>Bacteria</taxon>
        <taxon>Pseudomonadati</taxon>
        <taxon>Pseudomonadota</taxon>
        <taxon>Alphaproteobacteria</taxon>
        <taxon>Sphingomonadales</taxon>
        <taxon>Sphingomonadaceae</taxon>
        <taxon>Sphingomonas</taxon>
    </lineage>
</organism>
<dbReference type="PANTHER" id="PTHR40590">
    <property type="entry name" value="CYTOPLASMIC PROTEIN-RELATED"/>
    <property type="match status" value="1"/>
</dbReference>
<reference evidence="2 3" key="1">
    <citation type="submission" date="2020-03" db="EMBL/GenBank/DDBJ databases">
        <title>Genomic Encyclopedia of Type Strains, Phase IV (KMG-IV): sequencing the most valuable type-strain genomes for metagenomic binning, comparative biology and taxonomic classification.</title>
        <authorList>
            <person name="Goeker M."/>
        </authorList>
    </citation>
    <scope>NUCLEOTIDE SEQUENCE [LARGE SCALE GENOMIC DNA]</scope>
    <source>
        <strain evidence="2 3">DSM 27651</strain>
    </source>
</reference>
<evidence type="ECO:0000313" key="3">
    <source>
        <dbReference type="Proteomes" id="UP000734218"/>
    </source>
</evidence>
<feature type="signal peptide" evidence="1">
    <location>
        <begin position="1"/>
        <end position="21"/>
    </location>
</feature>
<accession>A0ABX0XLM8</accession>